<gene>
    <name evidence="5" type="ORF">SYK_18310</name>
</gene>
<proteinExistence type="predicted"/>
<evidence type="ECO:0000313" key="5">
    <source>
        <dbReference type="EMBL" id="BDQ37471.1"/>
    </source>
</evidence>
<evidence type="ECO:0000256" key="2">
    <source>
        <dbReference type="ARBA" id="ARBA00022695"/>
    </source>
</evidence>
<dbReference type="RefSeq" id="WP_281759994.1">
    <property type="nucleotide sequence ID" value="NZ_AP026709.1"/>
</dbReference>
<keyword evidence="1" id="KW-0808">Transferase</keyword>
<keyword evidence="6" id="KW-1185">Reference proteome</keyword>
<name>A0ABM8B137_9BACT</name>
<dbReference type="Proteomes" id="UP001317742">
    <property type="component" value="Chromosome"/>
</dbReference>
<evidence type="ECO:0000256" key="1">
    <source>
        <dbReference type="ARBA" id="ARBA00022679"/>
    </source>
</evidence>
<dbReference type="EMBL" id="AP026709">
    <property type="protein sequence ID" value="BDQ37471.1"/>
    <property type="molecule type" value="Genomic_DNA"/>
</dbReference>
<dbReference type="Gene3D" id="1.20.272.10">
    <property type="match status" value="1"/>
</dbReference>
<keyword evidence="2" id="KW-0548">Nucleotidyltransferase</keyword>
<evidence type="ECO:0008006" key="7">
    <source>
        <dbReference type="Google" id="ProtNLM"/>
    </source>
</evidence>
<evidence type="ECO:0000256" key="4">
    <source>
        <dbReference type="ARBA" id="ARBA00022932"/>
    </source>
</evidence>
<dbReference type="PANTHER" id="PTHR34388:SF1">
    <property type="entry name" value="DNA POLYMERASE III SUBUNIT DELTA"/>
    <property type="match status" value="1"/>
</dbReference>
<evidence type="ECO:0000313" key="6">
    <source>
        <dbReference type="Proteomes" id="UP001317742"/>
    </source>
</evidence>
<dbReference type="PANTHER" id="PTHR34388">
    <property type="entry name" value="DNA POLYMERASE III SUBUNIT DELTA"/>
    <property type="match status" value="1"/>
</dbReference>
<protein>
    <recommendedName>
        <fullName evidence="7">DNA polymerase III subunit delta</fullName>
    </recommendedName>
</protein>
<keyword evidence="4" id="KW-0239">DNA-directed DNA polymerase</keyword>
<organism evidence="5 6">
    <name type="scientific">Pseudodesulfovibrio nedwellii</name>
    <dbReference type="NCBI Taxonomy" id="2973072"/>
    <lineage>
        <taxon>Bacteria</taxon>
        <taxon>Pseudomonadati</taxon>
        <taxon>Thermodesulfobacteriota</taxon>
        <taxon>Desulfovibrionia</taxon>
        <taxon>Desulfovibrionales</taxon>
        <taxon>Desulfovibrionaceae</taxon>
    </lineage>
</organism>
<sequence length="331" mass="37488">MNRPKYLFLICPDPQLIKTQIDERLKASSQNDWETKTFWGDDEEPLPNTFWTDLTIKSLFPQPKALVVRRAHTLKADHWDKLDAGVKGLGSDIFPIFCLEGQWKGKTPPVPVALSRRGLFKKAKKENWIWESKGLDQRSLTDFVKAWAAREGLTFEPGAGQALAFALPMDAVAARLELDKIELATGDERTVRREHVDLVAQTGEMPFFDLMDALGQPGAEVSVWKRVLDDHAKSAKDQMLFNLIGFLASQARMYWMLANGENPKGNPYMLKKKAPIAQRLGRAGVARMIDLALEAELSLKTGERRYEEALDILMAGLIDLFQPKRQTRRAR</sequence>
<accession>A0ABM8B137</accession>
<dbReference type="InterPro" id="IPR005790">
    <property type="entry name" value="DNA_polIII_delta"/>
</dbReference>
<evidence type="ECO:0000256" key="3">
    <source>
        <dbReference type="ARBA" id="ARBA00022705"/>
    </source>
</evidence>
<keyword evidence="3" id="KW-0235">DNA replication</keyword>
<reference evidence="5 6" key="1">
    <citation type="submission" date="2022-08" db="EMBL/GenBank/DDBJ databases">
        <title>Genome Sequence of the sulphate-reducing bacterium, Pseudodesulfovibrio sp. SYK.</title>
        <authorList>
            <person name="Kondo R."/>
            <person name="Kataoka T."/>
        </authorList>
    </citation>
    <scope>NUCLEOTIDE SEQUENCE [LARGE SCALE GENOMIC DNA]</scope>
    <source>
        <strain evidence="5 6">SYK</strain>
    </source>
</reference>